<reference evidence="1 2" key="1">
    <citation type="submission" date="2023-11" db="EMBL/GenBank/DDBJ databases">
        <authorList>
            <person name="Hedman E."/>
            <person name="Englund M."/>
            <person name="Stromberg M."/>
            <person name="Nyberg Akerstrom W."/>
            <person name="Nylinder S."/>
            <person name="Jareborg N."/>
            <person name="Kallberg Y."/>
            <person name="Kronander E."/>
        </authorList>
    </citation>
    <scope>NUCLEOTIDE SEQUENCE [LARGE SCALE GENOMIC DNA]</scope>
</reference>
<keyword evidence="2" id="KW-1185">Reference proteome</keyword>
<proteinExistence type="predicted"/>
<name>A0AAV1KB51_9NEOP</name>
<sequence>MPGDLGCIDFTYVAMVRPSQNEERHYCRKQYLSFFKCAVDMQYRHGYNQCRHKFGELHMMLLYGLITL</sequence>
<accession>A0AAV1KB51</accession>
<comment type="caution">
    <text evidence="1">The sequence shown here is derived from an EMBL/GenBank/DDBJ whole genome shotgun (WGS) entry which is preliminary data.</text>
</comment>
<dbReference type="AlphaFoldDB" id="A0AAV1KB51"/>
<evidence type="ECO:0000313" key="2">
    <source>
        <dbReference type="Proteomes" id="UP001314205"/>
    </source>
</evidence>
<protein>
    <recommendedName>
        <fullName evidence="3">NADH dehydrogenase [ubiquinone] 1 beta subcomplex subunit 7</fullName>
    </recommendedName>
</protein>
<evidence type="ECO:0000313" key="1">
    <source>
        <dbReference type="EMBL" id="CAK1579550.1"/>
    </source>
</evidence>
<dbReference type="EMBL" id="CAVLGL010000002">
    <property type="protein sequence ID" value="CAK1579550.1"/>
    <property type="molecule type" value="Genomic_DNA"/>
</dbReference>
<gene>
    <name evidence="1" type="ORF">PARMNEM_LOCUS1476</name>
</gene>
<evidence type="ECO:0008006" key="3">
    <source>
        <dbReference type="Google" id="ProtNLM"/>
    </source>
</evidence>
<organism evidence="1 2">
    <name type="scientific">Parnassius mnemosyne</name>
    <name type="common">clouded apollo</name>
    <dbReference type="NCBI Taxonomy" id="213953"/>
    <lineage>
        <taxon>Eukaryota</taxon>
        <taxon>Metazoa</taxon>
        <taxon>Ecdysozoa</taxon>
        <taxon>Arthropoda</taxon>
        <taxon>Hexapoda</taxon>
        <taxon>Insecta</taxon>
        <taxon>Pterygota</taxon>
        <taxon>Neoptera</taxon>
        <taxon>Endopterygota</taxon>
        <taxon>Lepidoptera</taxon>
        <taxon>Glossata</taxon>
        <taxon>Ditrysia</taxon>
        <taxon>Papilionoidea</taxon>
        <taxon>Papilionidae</taxon>
        <taxon>Parnassiinae</taxon>
        <taxon>Parnassini</taxon>
        <taxon>Parnassius</taxon>
        <taxon>Driopa</taxon>
    </lineage>
</organism>
<dbReference type="Proteomes" id="UP001314205">
    <property type="component" value="Unassembled WGS sequence"/>
</dbReference>